<feature type="region of interest" description="Disordered" evidence="1">
    <location>
        <begin position="637"/>
        <end position="666"/>
    </location>
</feature>
<feature type="region of interest" description="Disordered" evidence="1">
    <location>
        <begin position="412"/>
        <end position="431"/>
    </location>
</feature>
<feature type="region of interest" description="Disordered" evidence="1">
    <location>
        <begin position="284"/>
        <end position="378"/>
    </location>
</feature>
<gene>
    <name evidence="2" type="ORF">IMSHALPRED_006986</name>
</gene>
<feature type="region of interest" description="Disordered" evidence="1">
    <location>
        <begin position="753"/>
        <end position="774"/>
    </location>
</feature>
<dbReference type="OrthoDB" id="5351115at2759"/>
<feature type="compositionally biased region" description="Polar residues" evidence="1">
    <location>
        <begin position="296"/>
        <end position="330"/>
    </location>
</feature>
<dbReference type="AlphaFoldDB" id="A0A8H3IML7"/>
<organism evidence="2 3">
    <name type="scientific">Imshaugia aleurites</name>
    <dbReference type="NCBI Taxonomy" id="172621"/>
    <lineage>
        <taxon>Eukaryota</taxon>
        <taxon>Fungi</taxon>
        <taxon>Dikarya</taxon>
        <taxon>Ascomycota</taxon>
        <taxon>Pezizomycotina</taxon>
        <taxon>Lecanoromycetes</taxon>
        <taxon>OSLEUM clade</taxon>
        <taxon>Lecanoromycetidae</taxon>
        <taxon>Lecanorales</taxon>
        <taxon>Lecanorineae</taxon>
        <taxon>Parmeliaceae</taxon>
        <taxon>Imshaugia</taxon>
    </lineage>
</organism>
<feature type="region of interest" description="Disordered" evidence="1">
    <location>
        <begin position="681"/>
        <end position="734"/>
    </location>
</feature>
<proteinExistence type="predicted"/>
<feature type="compositionally biased region" description="Basic residues" evidence="1">
    <location>
        <begin position="338"/>
        <end position="347"/>
    </location>
</feature>
<comment type="caution">
    <text evidence="2">The sequence shown here is derived from an EMBL/GenBank/DDBJ whole genome shotgun (WGS) entry which is preliminary data.</text>
</comment>
<feature type="compositionally biased region" description="Polar residues" evidence="1">
    <location>
        <begin position="418"/>
        <end position="431"/>
    </location>
</feature>
<feature type="compositionally biased region" description="Basic and acidic residues" evidence="1">
    <location>
        <begin position="542"/>
        <end position="551"/>
    </location>
</feature>
<reference evidence="2" key="1">
    <citation type="submission" date="2021-03" db="EMBL/GenBank/DDBJ databases">
        <authorList>
            <person name="Tagirdzhanova G."/>
        </authorList>
    </citation>
    <scope>NUCLEOTIDE SEQUENCE</scope>
</reference>
<accession>A0A8H3IML7</accession>
<feature type="region of interest" description="Disordered" evidence="1">
    <location>
        <begin position="502"/>
        <end position="568"/>
    </location>
</feature>
<evidence type="ECO:0000256" key="1">
    <source>
        <dbReference type="SAM" id="MobiDB-lite"/>
    </source>
</evidence>
<feature type="compositionally biased region" description="Basic residues" evidence="1">
    <location>
        <begin position="697"/>
        <end position="706"/>
    </location>
</feature>
<dbReference type="Proteomes" id="UP000664534">
    <property type="component" value="Unassembled WGS sequence"/>
</dbReference>
<protein>
    <submittedName>
        <fullName evidence="2">Uncharacterized protein</fullName>
    </submittedName>
</protein>
<feature type="compositionally biased region" description="Polar residues" evidence="1">
    <location>
        <begin position="553"/>
        <end position="568"/>
    </location>
</feature>
<dbReference type="EMBL" id="CAJPDT010000043">
    <property type="protein sequence ID" value="CAF9926530.1"/>
    <property type="molecule type" value="Genomic_DNA"/>
</dbReference>
<sequence length="813" mass="89550">MSGQTPRTPASSRSIIRSYSPYCESTGPIVQEGFVAARIRALQGFSSQAQIPTPTPPQRLHIYKQHSPPKPSIALKPVLSRTVRRFHTDILSKDHRNLVSVSRRPTRSSGIAPAFQPQELQSSLEPTTPSRLYVKGRGAESPCPGLPNDTVPSSLAQRNRDCTTALSTQYASLSEVDEIDVVPVENSSPSEKAILSPHAIQADLVEPWATWNCLPQTGNRNSDYNYEQALKPRGSIADKLGSLVEQGWMGSEACSKVHYNNRFASHIADSTFLIRDTGLDSRSDPLSEMPHLKSVPSYNRSHSVSTAETLSESQHSTGQDTPPQVKQKQPGTFAYHGSPKRKQRKAKGSPAVSSIQRSSSDSRPHFPKTALADPTKKRRAWTLQHLRRRSASNYGNIQREAYPTIWPHFARDHRGSEQNHNSIESAASRKNSISKSGFDLTMLRDEQLSQDSAALSETTGSRRSSSNTKELTRSASRSTSFFKKFPWYKVALVDKQTVVQDLSKGGRGNDRTSGSTRATQHDPTSDPIELSRGVSKSQTLVERGHDDDGKAPKTQTPPSQGSTDQQAMDAVMSNSTAYSKPSVQLLTHPQAMDERQVLEKNQTAPQRPQGSHATSLKITEERLARSPAQVVTNLIGQAQSPTSIGPSGAQPRIPSQSRSMDANFESPISGDVLQSLKRQWPEVKEHSRMHAYTPSHAKSKKLHADKRPKQSSSGSETARPEEELTTSSNSPRQLRSQAVNLFPKRLGSSTDSLLASVHGSDQHEPVHRELKGRGKGIKKVQVIVTFDGAEDLVIEATLKKKKKNRQEHWRTVA</sequence>
<feature type="region of interest" description="Disordered" evidence="1">
    <location>
        <begin position="450"/>
        <end position="475"/>
    </location>
</feature>
<keyword evidence="3" id="KW-1185">Reference proteome</keyword>
<feature type="region of interest" description="Disordered" evidence="1">
    <location>
        <begin position="101"/>
        <end position="123"/>
    </location>
</feature>
<evidence type="ECO:0000313" key="2">
    <source>
        <dbReference type="EMBL" id="CAF9926530.1"/>
    </source>
</evidence>
<feature type="compositionally biased region" description="Polar residues" evidence="1">
    <location>
        <begin position="725"/>
        <end position="734"/>
    </location>
</feature>
<name>A0A8H3IML7_9LECA</name>
<feature type="compositionally biased region" description="Basic and acidic residues" evidence="1">
    <location>
        <begin position="760"/>
        <end position="772"/>
    </location>
</feature>
<evidence type="ECO:0000313" key="3">
    <source>
        <dbReference type="Proteomes" id="UP000664534"/>
    </source>
</evidence>